<dbReference type="EMBL" id="CDMY01000542">
    <property type="protein sequence ID" value="CEM21669.1"/>
    <property type="molecule type" value="Genomic_DNA"/>
</dbReference>
<sequence length="270" mass="31640">MGDTDINDDIMAAFLSEIESLPKEGDKKKPDASAAAKAPSYESPQKEVIRLTAKIFTNSFEIFKLTPDATEEDLKKAYRKLSLIIHPDKCKHERAHDAFQVVSKAYEELQMPENRAKYKGVIDDARRELEKVRAKENKRRKAAGDPPLEESTFDEELAALCEKKLKTFEARRAYAEKTRKANEMREKQQEDELEKEEEEKRKEKRKWEEMRDQRVDSWRQFQTDVKDKRVKVEGVKAVGHKKEQRTGRDVDPHARKLPMGIDESYKDKWR</sequence>
<keyword evidence="4" id="KW-1185">Reference proteome</keyword>
<dbReference type="PhylomeDB" id="A0A0G4G1E8"/>
<feature type="region of interest" description="Disordered" evidence="1">
    <location>
        <begin position="235"/>
        <end position="270"/>
    </location>
</feature>
<evidence type="ECO:0000313" key="4">
    <source>
        <dbReference type="Proteomes" id="UP000041254"/>
    </source>
</evidence>
<dbReference type="InParanoid" id="A0A0G4G1E8"/>
<dbReference type="PROSITE" id="PS50076">
    <property type="entry name" value="DNAJ_2"/>
    <property type="match status" value="1"/>
</dbReference>
<feature type="region of interest" description="Disordered" evidence="1">
    <location>
        <begin position="176"/>
        <end position="214"/>
    </location>
</feature>
<gene>
    <name evidence="3" type="ORF">Vbra_16652</name>
</gene>
<dbReference type="OMA" id="FEIFDIH"/>
<feature type="compositionally biased region" description="Basic and acidic residues" evidence="1">
    <location>
        <begin position="198"/>
        <end position="214"/>
    </location>
</feature>
<dbReference type="InterPro" id="IPR036869">
    <property type="entry name" value="J_dom_sf"/>
</dbReference>
<dbReference type="CDD" id="cd06257">
    <property type="entry name" value="DnaJ"/>
    <property type="match status" value="1"/>
</dbReference>
<evidence type="ECO:0000256" key="1">
    <source>
        <dbReference type="SAM" id="MobiDB-lite"/>
    </source>
</evidence>
<accession>A0A0G4G1E8</accession>
<dbReference type="InterPro" id="IPR042858">
    <property type="entry name" value="DNAJC8"/>
</dbReference>
<organism evidence="3 4">
    <name type="scientific">Vitrella brassicaformis (strain CCMP3155)</name>
    <dbReference type="NCBI Taxonomy" id="1169540"/>
    <lineage>
        <taxon>Eukaryota</taxon>
        <taxon>Sar</taxon>
        <taxon>Alveolata</taxon>
        <taxon>Colpodellida</taxon>
        <taxon>Vitrellaceae</taxon>
        <taxon>Vitrella</taxon>
    </lineage>
</organism>
<dbReference type="AlphaFoldDB" id="A0A0G4G1E8"/>
<reference evidence="3 4" key="1">
    <citation type="submission" date="2014-11" db="EMBL/GenBank/DDBJ databases">
        <authorList>
            <person name="Zhu J."/>
            <person name="Qi W."/>
            <person name="Song R."/>
        </authorList>
    </citation>
    <scope>NUCLEOTIDE SEQUENCE [LARGE SCALE GENOMIC DNA]</scope>
</reference>
<dbReference type="Gene3D" id="1.10.287.110">
    <property type="entry name" value="DnaJ domain"/>
    <property type="match status" value="1"/>
</dbReference>
<proteinExistence type="predicted"/>
<dbReference type="PANTHER" id="PTHR15606:SF4">
    <property type="entry name" value="DNAJ HOMOLOG SUBFAMILY C MEMBER 8"/>
    <property type="match status" value="1"/>
</dbReference>
<name>A0A0G4G1E8_VITBC</name>
<evidence type="ECO:0000259" key="2">
    <source>
        <dbReference type="PROSITE" id="PS50076"/>
    </source>
</evidence>
<dbReference type="SMART" id="SM00271">
    <property type="entry name" value="DnaJ"/>
    <property type="match status" value="1"/>
</dbReference>
<dbReference type="SUPFAM" id="SSF46565">
    <property type="entry name" value="Chaperone J-domain"/>
    <property type="match status" value="1"/>
</dbReference>
<feature type="compositionally biased region" description="Basic and acidic residues" evidence="1">
    <location>
        <begin position="21"/>
        <end position="31"/>
    </location>
</feature>
<dbReference type="STRING" id="1169540.A0A0G4G1E8"/>
<feature type="region of interest" description="Disordered" evidence="1">
    <location>
        <begin position="132"/>
        <end position="151"/>
    </location>
</feature>
<feature type="compositionally biased region" description="Basic and acidic residues" evidence="1">
    <location>
        <begin position="235"/>
        <end position="254"/>
    </location>
</feature>
<feature type="domain" description="J" evidence="2">
    <location>
        <begin position="58"/>
        <end position="122"/>
    </location>
</feature>
<dbReference type="OrthoDB" id="10250354at2759"/>
<feature type="compositionally biased region" description="Basic and acidic residues" evidence="1">
    <location>
        <begin position="176"/>
        <end position="190"/>
    </location>
</feature>
<dbReference type="VEuPathDB" id="CryptoDB:Vbra_16652"/>
<dbReference type="Proteomes" id="UP000041254">
    <property type="component" value="Unassembled WGS sequence"/>
</dbReference>
<dbReference type="PANTHER" id="PTHR15606">
    <property type="entry name" value="DNAJ HOMOLOG SUBFAMILY C MEMBER 8/LIPOPOLYSACCHARIDE SPECIFIC RESPONSE-7-RELATED"/>
    <property type="match status" value="1"/>
</dbReference>
<evidence type="ECO:0000313" key="3">
    <source>
        <dbReference type="EMBL" id="CEM21669.1"/>
    </source>
</evidence>
<protein>
    <recommendedName>
        <fullName evidence="2">J domain-containing protein</fullName>
    </recommendedName>
</protein>
<dbReference type="InterPro" id="IPR001623">
    <property type="entry name" value="DnaJ_domain"/>
</dbReference>
<feature type="region of interest" description="Disordered" evidence="1">
    <location>
        <begin position="21"/>
        <end position="45"/>
    </location>
</feature>
<dbReference type="Pfam" id="PF00226">
    <property type="entry name" value="DnaJ"/>
    <property type="match status" value="1"/>
</dbReference>
<dbReference type="PRINTS" id="PR00625">
    <property type="entry name" value="JDOMAIN"/>
</dbReference>
<dbReference type="GO" id="GO:0005634">
    <property type="term" value="C:nucleus"/>
    <property type="evidence" value="ECO:0007669"/>
    <property type="project" value="TreeGrafter"/>
</dbReference>